<keyword evidence="9" id="KW-1185">Reference proteome</keyword>
<feature type="compositionally biased region" description="Basic and acidic residues" evidence="3">
    <location>
        <begin position="667"/>
        <end position="691"/>
    </location>
</feature>
<dbReference type="PROSITE" id="PS50102">
    <property type="entry name" value="RRM"/>
    <property type="match status" value="1"/>
</dbReference>
<feature type="domain" description="RRM" evidence="5">
    <location>
        <begin position="269"/>
        <end position="347"/>
    </location>
</feature>
<keyword evidence="2" id="KW-0694">RNA-binding</keyword>
<dbReference type="SMART" id="SM00360">
    <property type="entry name" value="RRM"/>
    <property type="match status" value="1"/>
</dbReference>
<organism evidence="7 9">
    <name type="scientific">Cannabis sativa</name>
    <name type="common">Hemp</name>
    <name type="synonym">Marijuana</name>
    <dbReference type="NCBI Taxonomy" id="3483"/>
    <lineage>
        <taxon>Eukaryota</taxon>
        <taxon>Viridiplantae</taxon>
        <taxon>Streptophyta</taxon>
        <taxon>Embryophyta</taxon>
        <taxon>Tracheophyta</taxon>
        <taxon>Spermatophyta</taxon>
        <taxon>Magnoliopsida</taxon>
        <taxon>eudicotyledons</taxon>
        <taxon>Gunneridae</taxon>
        <taxon>Pentapetalae</taxon>
        <taxon>rosids</taxon>
        <taxon>fabids</taxon>
        <taxon>Rosales</taxon>
        <taxon>Cannabaceae</taxon>
        <taxon>Cannabis</taxon>
    </lineage>
</organism>
<dbReference type="InterPro" id="IPR000504">
    <property type="entry name" value="RRM_dom"/>
</dbReference>
<evidence type="ECO:0000313" key="6">
    <source>
        <dbReference type="EMBL" id="KAF4378708.1"/>
    </source>
</evidence>
<sequence length="691" mass="74760">DHNTRQKPKQNDSKTTYLKQIKNKIQSNLILCLSLFFVFSCLLSYGFDTVSNSNARKVSVEQMDFEDEEYGGLQKLQYQGNSGAISALADEEPMGEDDEYDDLYNDVNIGDGFMQLHQSEAPLPPGGVSNGGLQAQKTNFLLPRDETGVSREPNIPGVSTDGKYHSTSSQIPGQKEGLAVDNKSKVGFMLYPNGAASVSEKGKIMGSNGSLIQHGAGVDSSVIPVKVANEHVLSLNSGNTANQTNVDLSVKHPAVNENLIRPPMENGSTMLFVGELNWWTTDAELENVLSQYGRVKEIKFFDERASGKSKGYCQVEFYDSSSATACKEGMHGQVFNGRACVVAFATSQTLQQMGAAYTSKNQVQNQSQPPQGQGRRPVSDGVGRGGNQNHQSGDGGRNFGRGGWGRGGQGILNRGGGGAMRGRGGGAMGAKNMVGLGSNAGGVGGYGQGLGGHAFGGPVGGMMNPQAMMGSGFDQSYMSRGGAYGGFPGHAYPGMLSSFPGVNTMGLGAVAPHVNPAFFGRGMTNNGMGMMGSPFMDGHHAGMWNETSMGGWGGDEQGRRSKEASYGGGGGDDGASEYRYGEANHEKGVRSSVASRERERGSDRERRHHEERDQDWDRPEKEQREHGYREEKDGYNRDHRRREHDLDNDDDWDKGRSSSRPHSRSRVMPEDHQRSRSRDVDYGKRRRLPSE</sequence>
<keyword evidence="4" id="KW-1133">Transmembrane helix</keyword>
<gene>
    <name evidence="6" type="ORF">F8388_006159</name>
    <name evidence="7" type="ORF">G4B88_006281</name>
</gene>
<dbReference type="InterPro" id="IPR034772">
    <property type="entry name" value="CPSF6/7"/>
</dbReference>
<feature type="compositionally biased region" description="Gly residues" evidence="3">
    <location>
        <begin position="393"/>
        <end position="423"/>
    </location>
</feature>
<feature type="transmembrane region" description="Helical" evidence="4">
    <location>
        <begin position="29"/>
        <end position="47"/>
    </location>
</feature>
<feature type="region of interest" description="Disordered" evidence="3">
    <location>
        <begin position="358"/>
        <end position="423"/>
    </location>
</feature>
<feature type="compositionally biased region" description="Low complexity" evidence="3">
    <location>
        <begin position="361"/>
        <end position="376"/>
    </location>
</feature>
<dbReference type="Proteomes" id="UP000583929">
    <property type="component" value="Unassembled WGS sequence"/>
</dbReference>
<dbReference type="PANTHER" id="PTHR23204">
    <property type="entry name" value="CLEAVAGE AND POLYADENYLATION SPECIFIC FACTOR"/>
    <property type="match status" value="1"/>
</dbReference>
<dbReference type="GO" id="GO:0006397">
    <property type="term" value="P:mRNA processing"/>
    <property type="evidence" value="ECO:0007669"/>
    <property type="project" value="UniProtKB-KW"/>
</dbReference>
<dbReference type="Proteomes" id="UP000525078">
    <property type="component" value="Unassembled WGS sequence"/>
</dbReference>
<dbReference type="EMBL" id="JAATIQ010000001">
    <property type="protein sequence ID" value="KAF4404895.1"/>
    <property type="molecule type" value="Genomic_DNA"/>
</dbReference>
<evidence type="ECO:0000313" key="9">
    <source>
        <dbReference type="Proteomes" id="UP000583929"/>
    </source>
</evidence>
<comment type="caution">
    <text evidence="7">The sequence shown here is derived from an EMBL/GenBank/DDBJ whole genome shotgun (WGS) entry which is preliminary data.</text>
</comment>
<dbReference type="InterPro" id="IPR012677">
    <property type="entry name" value="Nucleotide-bd_a/b_plait_sf"/>
</dbReference>
<accession>A0A7J6ICI1</accession>
<keyword evidence="4" id="KW-0812">Transmembrane</keyword>
<dbReference type="Pfam" id="PF00076">
    <property type="entry name" value="RRM_1"/>
    <property type="match status" value="1"/>
</dbReference>
<dbReference type="GO" id="GO:0005634">
    <property type="term" value="C:nucleus"/>
    <property type="evidence" value="ECO:0007669"/>
    <property type="project" value="UniProtKB-SubCell"/>
</dbReference>
<dbReference type="EMBL" id="JAATIP010000071">
    <property type="protein sequence ID" value="KAF4378708.1"/>
    <property type="molecule type" value="Genomic_DNA"/>
</dbReference>
<evidence type="ECO:0000313" key="7">
    <source>
        <dbReference type="EMBL" id="KAF4404895.1"/>
    </source>
</evidence>
<evidence type="ECO:0000259" key="5">
    <source>
        <dbReference type="PROSITE" id="PS50102"/>
    </source>
</evidence>
<evidence type="ECO:0000256" key="4">
    <source>
        <dbReference type="SAM" id="Phobius"/>
    </source>
</evidence>
<dbReference type="GO" id="GO:0003723">
    <property type="term" value="F:RNA binding"/>
    <property type="evidence" value="ECO:0007669"/>
    <property type="project" value="UniProtKB-UniRule"/>
</dbReference>
<feature type="non-terminal residue" evidence="7">
    <location>
        <position position="691"/>
    </location>
</feature>
<evidence type="ECO:0000256" key="1">
    <source>
        <dbReference type="ARBA" id="ARBA00006265"/>
    </source>
</evidence>
<dbReference type="InterPro" id="IPR035979">
    <property type="entry name" value="RBD_domain_sf"/>
</dbReference>
<dbReference type="AlphaFoldDB" id="A0A7J6ICI1"/>
<feature type="region of interest" description="Disordered" evidence="3">
    <location>
        <begin position="146"/>
        <end position="175"/>
    </location>
</feature>
<name>A0A7J6ICI1_CANSA</name>
<reference evidence="8 9" key="1">
    <citation type="journal article" date="2020" name="bioRxiv">
        <title>Sequence and annotation of 42 cannabis genomes reveals extensive copy number variation in cannabinoid synthesis and pathogen resistance genes.</title>
        <authorList>
            <person name="Mckernan K.J."/>
            <person name="Helbert Y."/>
            <person name="Kane L.T."/>
            <person name="Ebling H."/>
            <person name="Zhang L."/>
            <person name="Liu B."/>
            <person name="Eaton Z."/>
            <person name="Mclaughlin S."/>
            <person name="Kingan S."/>
            <person name="Baybayan P."/>
            <person name="Concepcion G."/>
            <person name="Jordan M."/>
            <person name="Riva A."/>
            <person name="Barbazuk W."/>
            <person name="Harkins T."/>
        </authorList>
    </citation>
    <scope>NUCLEOTIDE SEQUENCE [LARGE SCALE GENOMIC DNA]</scope>
    <source>
        <strain evidence="8 9">cv. Jamaican Lion 4</strain>
        <strain evidence="7">Father</strain>
        <strain evidence="6">Mother</strain>
        <tissue evidence="7">Leaf</tissue>
    </source>
</reference>
<dbReference type="CDD" id="cd12372">
    <property type="entry name" value="RRM_CFIm68_CFIm59"/>
    <property type="match status" value="1"/>
</dbReference>
<evidence type="ECO:0000256" key="2">
    <source>
        <dbReference type="PROSITE-ProRule" id="PRU00176"/>
    </source>
</evidence>
<keyword evidence="4" id="KW-0472">Membrane</keyword>
<feature type="region of interest" description="Disordered" evidence="3">
    <location>
        <begin position="547"/>
        <end position="691"/>
    </location>
</feature>
<protein>
    <recommendedName>
        <fullName evidence="5">RRM domain-containing protein</fullName>
    </recommendedName>
</protein>
<comment type="similarity">
    <text evidence="1">Belongs to the RRM CPSF6/7 family.</text>
</comment>
<dbReference type="SUPFAM" id="SSF54928">
    <property type="entry name" value="RNA-binding domain, RBD"/>
    <property type="match status" value="1"/>
</dbReference>
<dbReference type="Gene3D" id="3.30.70.330">
    <property type="match status" value="1"/>
</dbReference>
<evidence type="ECO:0000313" key="8">
    <source>
        <dbReference type="Proteomes" id="UP000525078"/>
    </source>
</evidence>
<evidence type="ECO:0000256" key="3">
    <source>
        <dbReference type="SAM" id="MobiDB-lite"/>
    </source>
</evidence>
<proteinExistence type="inferred from homology"/>
<feature type="compositionally biased region" description="Basic and acidic residues" evidence="3">
    <location>
        <begin position="579"/>
        <end position="637"/>
    </location>
</feature>